<feature type="domain" description="DNA2/NAM7 helicase-like C-terminal" evidence="2">
    <location>
        <begin position="606"/>
        <end position="810"/>
    </location>
</feature>
<evidence type="ECO:0000313" key="3">
    <source>
        <dbReference type="Proteomes" id="UP001652620"/>
    </source>
</evidence>
<keyword evidence="4" id="KW-0547">Nucleotide-binding</keyword>
<dbReference type="SUPFAM" id="SSF52540">
    <property type="entry name" value="P-loop containing nucleoside triphosphate hydrolases"/>
    <property type="match status" value="1"/>
</dbReference>
<dbReference type="Gene3D" id="3.40.50.300">
    <property type="entry name" value="P-loop containing nucleotide triphosphate hydrolases"/>
    <property type="match status" value="2"/>
</dbReference>
<feature type="domain" description="DNA2/NAM7 helicase helicase" evidence="1">
    <location>
        <begin position="524"/>
        <end position="596"/>
    </location>
</feature>
<dbReference type="InterPro" id="IPR047187">
    <property type="entry name" value="SF1_C_Upf1"/>
</dbReference>
<dbReference type="PANTHER" id="PTHR10887">
    <property type="entry name" value="DNA2/NAM7 HELICASE FAMILY"/>
    <property type="match status" value="1"/>
</dbReference>
<dbReference type="InterPro" id="IPR027417">
    <property type="entry name" value="P-loop_NTPase"/>
</dbReference>
<evidence type="ECO:0000313" key="4">
    <source>
        <dbReference type="RefSeq" id="XP_049309064.1"/>
    </source>
</evidence>
<organism evidence="3 4">
    <name type="scientific">Bactrocera dorsalis</name>
    <name type="common">Oriental fruit fly</name>
    <name type="synonym">Dacus dorsalis</name>
    <dbReference type="NCBI Taxonomy" id="27457"/>
    <lineage>
        <taxon>Eukaryota</taxon>
        <taxon>Metazoa</taxon>
        <taxon>Ecdysozoa</taxon>
        <taxon>Arthropoda</taxon>
        <taxon>Hexapoda</taxon>
        <taxon>Insecta</taxon>
        <taxon>Pterygota</taxon>
        <taxon>Neoptera</taxon>
        <taxon>Endopterygota</taxon>
        <taxon>Diptera</taxon>
        <taxon>Brachycera</taxon>
        <taxon>Muscomorpha</taxon>
        <taxon>Tephritoidea</taxon>
        <taxon>Tephritidae</taxon>
        <taxon>Bactrocera</taxon>
        <taxon>Bactrocera</taxon>
    </lineage>
</organism>
<gene>
    <name evidence="4" type="primary">LOC105228683</name>
</gene>
<dbReference type="InterPro" id="IPR041679">
    <property type="entry name" value="DNA2/NAM7-like_C"/>
</dbReference>
<name>A0ABM3JIL2_BACDO</name>
<dbReference type="Pfam" id="PF13087">
    <property type="entry name" value="AAA_12"/>
    <property type="match status" value="1"/>
</dbReference>
<dbReference type="Proteomes" id="UP001652620">
    <property type="component" value="Chromosome 3"/>
</dbReference>
<evidence type="ECO:0000259" key="1">
    <source>
        <dbReference type="Pfam" id="PF13086"/>
    </source>
</evidence>
<keyword evidence="4" id="KW-0347">Helicase</keyword>
<dbReference type="InterPro" id="IPR045055">
    <property type="entry name" value="DNA2/NAM7-like"/>
</dbReference>
<dbReference type="RefSeq" id="XP_049309064.1">
    <property type="nucleotide sequence ID" value="XM_049453107.1"/>
</dbReference>
<proteinExistence type="predicted"/>
<keyword evidence="4" id="KW-0378">Hydrolase</keyword>
<dbReference type="GeneID" id="105228683"/>
<dbReference type="InterPro" id="IPR041677">
    <property type="entry name" value="DNA2/NAM7_AAA_11"/>
</dbReference>
<sequence>MPKKSRKAHQTRKSPFINLFGEWRNTIVRFIITCRFFKKDVVGQFLKYLYELQKPNPKSDWLIKRKEVRKSFVEFLNLPKNDKLCRRIGRDPAGKIGTLLNRTGYLMDLKSGSEFFRINYQELMQYKEIEELHKAIKKKLILNADADAENENKKRHRLPNNLFFKVTEAIEQFLPPPALLELKKKKFADEVLCEYSSEFANYFNGGQLFTPENILGAMKLLLQIEDVDNFSKYRRIIQRDVKLSQSQQQPNRFSFTLSKKSRKIGYSYEVLLNRYNRVLIVAECAETKALTKDQILEFLISGSLQLNVRGKTIATTFIGRIEDVNDKSKKATIEIEGGLPPDPKASYLIIFCPARRTLCYQYYALSLYGERCAMLQHFLFPNPVVIASVPRMCLSYYDKNIATNPEQIEAVHNIVSGCKNSKLQIPYIIFGPPGTGKTSIIVESILQLLLHDQKSRILVTAGPNCACDEIALRICNTLSLGKKPRSNILARIYCCSQESRRENLNKLLLEYSNMYDWHFWPDIAILQQYRIVVCTLSCLGKLITGDLQHFTHVFLDEAAACSMSEGLIGVVGGLTKKSNFILSGDHKQLGPIINSKRAEALGLGISLMERQLQHKCYDVNEANGHYNRSIQTRLCRNFRSHPAIVKLFSELYYDNKLESMASRENTNLAAKWKGLHDPNFPILFHAVNGREQYDEDSSSFYNWEEGELVLEYVDDLLKNGLDDERKLEETDIGIISPYRSQCMSIQEDLNNLLKIQIETGSVETYRGKEKAVIIVSFVRSRYKSLGFLKNPKRLNVILSRAKSLLILIGNDVTLSKQSDYEFVIKECKRHGNFIPAPSASKKN</sequence>
<dbReference type="PANTHER" id="PTHR10887:SF419">
    <property type="entry name" value="RNA HELICASE MOV10L1"/>
    <property type="match status" value="1"/>
</dbReference>
<accession>A0ABM3JIL2</accession>
<protein>
    <submittedName>
        <fullName evidence="4">Helicase MOV-10 isoform X1</fullName>
    </submittedName>
</protein>
<reference evidence="4" key="1">
    <citation type="submission" date="2025-08" db="UniProtKB">
        <authorList>
            <consortium name="RefSeq"/>
        </authorList>
    </citation>
    <scope>IDENTIFICATION</scope>
    <source>
        <tissue evidence="4">Adult</tissue>
    </source>
</reference>
<dbReference type="CDD" id="cd18808">
    <property type="entry name" value="SF1_C_Upf1"/>
    <property type="match status" value="1"/>
</dbReference>
<dbReference type="GO" id="GO:0004386">
    <property type="term" value="F:helicase activity"/>
    <property type="evidence" value="ECO:0007669"/>
    <property type="project" value="UniProtKB-KW"/>
</dbReference>
<evidence type="ECO:0000259" key="2">
    <source>
        <dbReference type="Pfam" id="PF13087"/>
    </source>
</evidence>
<keyword evidence="3" id="KW-1185">Reference proteome</keyword>
<dbReference type="Pfam" id="PF13086">
    <property type="entry name" value="AAA_11"/>
    <property type="match status" value="2"/>
</dbReference>
<feature type="domain" description="DNA2/NAM7 helicase helicase" evidence="1">
    <location>
        <begin position="404"/>
        <end position="510"/>
    </location>
</feature>
<keyword evidence="4" id="KW-0067">ATP-binding</keyword>